<dbReference type="RefSeq" id="WP_377472517.1">
    <property type="nucleotide sequence ID" value="NZ_JBHLWN010000081.1"/>
</dbReference>
<dbReference type="PANTHER" id="PTHR30055:SF226">
    <property type="entry name" value="HTH-TYPE TRANSCRIPTIONAL REGULATOR PKSA"/>
    <property type="match status" value="1"/>
</dbReference>
<dbReference type="InterPro" id="IPR009057">
    <property type="entry name" value="Homeodomain-like_sf"/>
</dbReference>
<accession>A0ABV6DR04</accession>
<dbReference type="PROSITE" id="PS50977">
    <property type="entry name" value="HTH_TETR_2"/>
    <property type="match status" value="1"/>
</dbReference>
<dbReference type="Proteomes" id="UP001589776">
    <property type="component" value="Unassembled WGS sequence"/>
</dbReference>
<evidence type="ECO:0000259" key="3">
    <source>
        <dbReference type="PROSITE" id="PS50977"/>
    </source>
</evidence>
<dbReference type="PRINTS" id="PR00455">
    <property type="entry name" value="HTHTETR"/>
</dbReference>
<feature type="domain" description="HTH tetR-type" evidence="3">
    <location>
        <begin position="6"/>
        <end position="66"/>
    </location>
</feature>
<proteinExistence type="predicted"/>
<dbReference type="Gene3D" id="1.10.357.10">
    <property type="entry name" value="Tetracycline Repressor, domain 2"/>
    <property type="match status" value="1"/>
</dbReference>
<dbReference type="EMBL" id="JBHLWN010000081">
    <property type="protein sequence ID" value="MFC0215075.1"/>
    <property type="molecule type" value="Genomic_DNA"/>
</dbReference>
<dbReference type="SUPFAM" id="SSF46689">
    <property type="entry name" value="Homeodomain-like"/>
    <property type="match status" value="1"/>
</dbReference>
<dbReference type="InterPro" id="IPR050109">
    <property type="entry name" value="HTH-type_TetR-like_transc_reg"/>
</dbReference>
<name>A0ABV6DR04_9BACL</name>
<evidence type="ECO:0000256" key="1">
    <source>
        <dbReference type="ARBA" id="ARBA00023125"/>
    </source>
</evidence>
<evidence type="ECO:0000313" key="4">
    <source>
        <dbReference type="EMBL" id="MFC0215075.1"/>
    </source>
</evidence>
<keyword evidence="1 2" id="KW-0238">DNA-binding</keyword>
<dbReference type="Pfam" id="PF00440">
    <property type="entry name" value="TetR_N"/>
    <property type="match status" value="1"/>
</dbReference>
<evidence type="ECO:0000313" key="5">
    <source>
        <dbReference type="Proteomes" id="UP001589776"/>
    </source>
</evidence>
<dbReference type="PANTHER" id="PTHR30055">
    <property type="entry name" value="HTH-TYPE TRANSCRIPTIONAL REGULATOR RUTR"/>
    <property type="match status" value="1"/>
</dbReference>
<dbReference type="InterPro" id="IPR001647">
    <property type="entry name" value="HTH_TetR"/>
</dbReference>
<protein>
    <submittedName>
        <fullName evidence="4">TetR/AcrR family transcriptional regulator</fullName>
    </submittedName>
</protein>
<evidence type="ECO:0000256" key="2">
    <source>
        <dbReference type="PROSITE-ProRule" id="PRU00335"/>
    </source>
</evidence>
<gene>
    <name evidence="4" type="ORF">ACFFK0_22010</name>
</gene>
<feature type="DNA-binding region" description="H-T-H motif" evidence="2">
    <location>
        <begin position="29"/>
        <end position="48"/>
    </location>
</feature>
<sequence>MTDKTESSSDKLLRAAIELIAEKGYNGVSTKEIAAAAGVNEVTLFRNFGTKLQLLEAAFHRFHYGDEMTKLFQEKLVWDLHTDLLLIGRTYHEIMNRNRKMLQIAVKESNIIVGFREKVNKHPRILKELLTNYFQTMHDQGKLIDTNMELQALSFMWMNHGAFMTSLSAEPTFANVSLEAFIQESVRTFTRALTP</sequence>
<organism evidence="4 5">
    <name type="scientific">Paenibacillus chartarius</name>
    <dbReference type="NCBI Taxonomy" id="747481"/>
    <lineage>
        <taxon>Bacteria</taxon>
        <taxon>Bacillati</taxon>
        <taxon>Bacillota</taxon>
        <taxon>Bacilli</taxon>
        <taxon>Bacillales</taxon>
        <taxon>Paenibacillaceae</taxon>
        <taxon>Paenibacillus</taxon>
    </lineage>
</organism>
<comment type="caution">
    <text evidence="4">The sequence shown here is derived from an EMBL/GenBank/DDBJ whole genome shotgun (WGS) entry which is preliminary data.</text>
</comment>
<keyword evidence="5" id="KW-1185">Reference proteome</keyword>
<reference evidence="4 5" key="1">
    <citation type="submission" date="2024-09" db="EMBL/GenBank/DDBJ databases">
        <authorList>
            <person name="Sun Q."/>
            <person name="Mori K."/>
        </authorList>
    </citation>
    <scope>NUCLEOTIDE SEQUENCE [LARGE SCALE GENOMIC DNA]</scope>
    <source>
        <strain evidence="4 5">CCM 7759</strain>
    </source>
</reference>